<evidence type="ECO:0000259" key="1">
    <source>
        <dbReference type="PROSITE" id="PS51819"/>
    </source>
</evidence>
<name>A0A6V8KYR0_9ACTN</name>
<dbReference type="Proteomes" id="UP000482960">
    <property type="component" value="Unassembled WGS sequence"/>
</dbReference>
<evidence type="ECO:0000313" key="2">
    <source>
        <dbReference type="EMBL" id="GFJ88510.1"/>
    </source>
</evidence>
<keyword evidence="2" id="KW-0560">Oxidoreductase</keyword>
<dbReference type="AlphaFoldDB" id="A0A6V8KYR0"/>
<feature type="domain" description="VOC" evidence="1">
    <location>
        <begin position="7"/>
        <end position="129"/>
    </location>
</feature>
<dbReference type="PROSITE" id="PS51819">
    <property type="entry name" value="VOC"/>
    <property type="match status" value="1"/>
</dbReference>
<dbReference type="EMBL" id="BLPG01000001">
    <property type="protein sequence ID" value="GFJ88510.1"/>
    <property type="molecule type" value="Genomic_DNA"/>
</dbReference>
<dbReference type="InterPro" id="IPR050383">
    <property type="entry name" value="GlyoxalaseI/FosfomycinResist"/>
</dbReference>
<dbReference type="Pfam" id="PF00903">
    <property type="entry name" value="Glyoxalase"/>
    <property type="match status" value="1"/>
</dbReference>
<dbReference type="InterPro" id="IPR004360">
    <property type="entry name" value="Glyas_Fos-R_dOase_dom"/>
</dbReference>
<dbReference type="InterPro" id="IPR029068">
    <property type="entry name" value="Glyas_Bleomycin-R_OHBP_Dase"/>
</dbReference>
<dbReference type="Gene3D" id="3.10.180.10">
    <property type="entry name" value="2,3-Dihydroxybiphenyl 1,2-Dioxygenase, domain 1"/>
    <property type="match status" value="1"/>
</dbReference>
<organism evidence="2 3">
    <name type="scientific">Phytohabitans rumicis</name>
    <dbReference type="NCBI Taxonomy" id="1076125"/>
    <lineage>
        <taxon>Bacteria</taxon>
        <taxon>Bacillati</taxon>
        <taxon>Actinomycetota</taxon>
        <taxon>Actinomycetes</taxon>
        <taxon>Micromonosporales</taxon>
        <taxon>Micromonosporaceae</taxon>
    </lineage>
</organism>
<gene>
    <name evidence="2" type="ORF">Prum_021520</name>
</gene>
<dbReference type="PANTHER" id="PTHR21366">
    <property type="entry name" value="GLYOXALASE FAMILY PROTEIN"/>
    <property type="match status" value="1"/>
</dbReference>
<reference evidence="2 3" key="1">
    <citation type="submission" date="2020-03" db="EMBL/GenBank/DDBJ databases">
        <title>Whole genome shotgun sequence of Phytohabitans rumicis NBRC 108638.</title>
        <authorList>
            <person name="Komaki H."/>
            <person name="Tamura T."/>
        </authorList>
    </citation>
    <scope>NUCLEOTIDE SEQUENCE [LARGE SCALE GENOMIC DNA]</scope>
    <source>
        <strain evidence="2 3">NBRC 108638</strain>
    </source>
</reference>
<keyword evidence="2" id="KW-0223">Dioxygenase</keyword>
<sequence>MAEIKVRLDHCVIAVSDWERSTNFYRDVLGAEVVDHPDGRVAYRFGDQQLNVHGPGLDIGTLVASPPVVPGGSDLCFVWPGTVEEAMARLRHHRVPVEQGPVVRWGGRGQGTSIYFRDPDGSLLELIVYAPNAAARTHPAAPA</sequence>
<protein>
    <submittedName>
        <fullName evidence="2">Biphenyl-2,3-diol 1,2-dioxygenase</fullName>
    </submittedName>
</protein>
<dbReference type="GO" id="GO:0051213">
    <property type="term" value="F:dioxygenase activity"/>
    <property type="evidence" value="ECO:0007669"/>
    <property type="project" value="UniProtKB-KW"/>
</dbReference>
<dbReference type="SUPFAM" id="SSF54593">
    <property type="entry name" value="Glyoxalase/Bleomycin resistance protein/Dihydroxybiphenyl dioxygenase"/>
    <property type="match status" value="1"/>
</dbReference>
<keyword evidence="3" id="KW-1185">Reference proteome</keyword>
<dbReference type="InterPro" id="IPR037523">
    <property type="entry name" value="VOC_core"/>
</dbReference>
<proteinExistence type="predicted"/>
<accession>A0A6V8KYR0</accession>
<reference evidence="2 3" key="2">
    <citation type="submission" date="2020-03" db="EMBL/GenBank/DDBJ databases">
        <authorList>
            <person name="Ichikawa N."/>
            <person name="Kimura A."/>
            <person name="Kitahashi Y."/>
            <person name="Uohara A."/>
        </authorList>
    </citation>
    <scope>NUCLEOTIDE SEQUENCE [LARGE SCALE GENOMIC DNA]</scope>
    <source>
        <strain evidence="2 3">NBRC 108638</strain>
    </source>
</reference>
<evidence type="ECO:0000313" key="3">
    <source>
        <dbReference type="Proteomes" id="UP000482960"/>
    </source>
</evidence>
<comment type="caution">
    <text evidence="2">The sequence shown here is derived from an EMBL/GenBank/DDBJ whole genome shotgun (WGS) entry which is preliminary data.</text>
</comment>
<dbReference type="RefSeq" id="WP_173075874.1">
    <property type="nucleotide sequence ID" value="NZ_BAABJB010000015.1"/>
</dbReference>